<dbReference type="Pfam" id="PF21117">
    <property type="entry name" value="MRB1590_C"/>
    <property type="match status" value="1"/>
</dbReference>
<dbReference type="InterPro" id="IPR046834">
    <property type="entry name" value="ABC_ATPase_C"/>
</dbReference>
<dbReference type="Pfam" id="PF09818">
    <property type="entry name" value="ABC_ATPase"/>
    <property type="match status" value="1"/>
</dbReference>
<organism evidence="1 2">
    <name type="scientific">Thermosulfuriphilus ammonigenes</name>
    <dbReference type="NCBI Taxonomy" id="1936021"/>
    <lineage>
        <taxon>Bacteria</taxon>
        <taxon>Pseudomonadati</taxon>
        <taxon>Thermodesulfobacteriota</taxon>
        <taxon>Thermodesulfobacteria</taxon>
        <taxon>Thermodesulfobacteriales</taxon>
        <taxon>Thermodesulfobacteriaceae</taxon>
        <taxon>Thermosulfuriphilus</taxon>
    </lineage>
</organism>
<dbReference type="SUPFAM" id="SSF52540">
    <property type="entry name" value="P-loop containing nucleoside triphosphate hydrolases"/>
    <property type="match status" value="1"/>
</dbReference>
<proteinExistence type="predicted"/>
<dbReference type="RefSeq" id="WP_166031715.1">
    <property type="nucleotide sequence ID" value="NZ_CP048877.1"/>
</dbReference>
<evidence type="ECO:0000313" key="1">
    <source>
        <dbReference type="EMBL" id="QIJ71495.1"/>
    </source>
</evidence>
<name>A0A6G7PUY9_9BACT</name>
<protein>
    <submittedName>
        <fullName evidence="1">ABC-ATPase domain-containing protein</fullName>
    </submittedName>
</protein>
<keyword evidence="2" id="KW-1185">Reference proteome</keyword>
<sequence length="570" mass="62974">MKTVSELKSLLSRLDGRGYKAYRELEGIYRLAPELSFYLDRAQGDPFAAPSRVRVRLAMAEARFPAALLSNQVRKMALQDYILRAFARELKALSRPRGTGGSGLYRVDAGGQEIIFRSGCLVEEEFVEVRFFMGLPAAGRRILGQTALSMILEEIPRAARALRYSFHPARELEAFVDLVEDVEYIRGQLDDLGLVAFVGDGAILPRRSGVDDRPLKEGAVIFSSPPELRVKLDTRHHGSVSGMGIPSGVTLIVGGGFHGKTTLLEALSRGVYPHIPGDGRQWVITHSRAVKVRSEDGRFVAGVDISPFIADLPLGRSTRFFSTEDASGSTSLAAAIMEALEIGAKVLLIDEDTAATNFLIRDARMQALIPRDKEPIVPFVDKVRLLLRDYGVSTILVLGGSGDYLDVADRVIALDNYRVYDLTARAREVGRRLPSRRQPEGGDSFGLVCPRRPLPESFKPRRGRRERVKTRGLREIIFGQEVIDVSLVEQLVDDSQARTIAEIIRYFGHHLAPKGVGLREGVEMALELIRQKGFDALVGYPAGDLAFPRSFEVAAAINRLRSLKVQQLTD</sequence>
<dbReference type="Proteomes" id="UP000502179">
    <property type="component" value="Chromosome"/>
</dbReference>
<dbReference type="AlphaFoldDB" id="A0A6G7PUY9"/>
<evidence type="ECO:0000313" key="2">
    <source>
        <dbReference type="Proteomes" id="UP000502179"/>
    </source>
</evidence>
<dbReference type="PANTHER" id="PTHR38149">
    <property type="entry name" value="ATPASE"/>
    <property type="match status" value="1"/>
</dbReference>
<dbReference type="EMBL" id="CP048877">
    <property type="protein sequence ID" value="QIJ71495.1"/>
    <property type="molecule type" value="Genomic_DNA"/>
</dbReference>
<dbReference type="Pfam" id="PF20446">
    <property type="entry name" value="ABC_N"/>
    <property type="match status" value="1"/>
</dbReference>
<dbReference type="InterPro" id="IPR046833">
    <property type="entry name" value="ABC_N"/>
</dbReference>
<reference evidence="1 2" key="1">
    <citation type="submission" date="2020-02" db="EMBL/GenBank/DDBJ databases">
        <title>Genome analysis of Thermosulfuriphilus ammonigenes ST65T, an anaerobic thermophilic chemolithoautotrophic bacterium isolated from a deep-sea hydrothermal vent.</title>
        <authorList>
            <person name="Slobodkina G."/>
            <person name="Allioux M."/>
            <person name="Merkel A."/>
            <person name="Alain K."/>
            <person name="Jebbar M."/>
            <person name="Slobodkin A."/>
        </authorList>
    </citation>
    <scope>NUCLEOTIDE SEQUENCE [LARGE SCALE GENOMIC DNA]</scope>
    <source>
        <strain evidence="1 2">ST65</strain>
    </source>
</reference>
<accession>A0A6G7PUY9</accession>
<dbReference type="PANTHER" id="PTHR38149:SF1">
    <property type="entry name" value="ATPASE"/>
    <property type="match status" value="1"/>
</dbReference>
<gene>
    <name evidence="1" type="ORF">G4V39_04025</name>
</gene>
<dbReference type="InterPro" id="IPR019195">
    <property type="entry name" value="ABC_ATPase_put"/>
</dbReference>
<dbReference type="InterPro" id="IPR049069">
    <property type="entry name" value="MRB1590-like_C"/>
</dbReference>
<dbReference type="KEGG" id="tav:G4V39_04025"/>
<dbReference type="InterPro" id="IPR027417">
    <property type="entry name" value="P-loop_NTPase"/>
</dbReference>